<dbReference type="PANTHER" id="PTHR10696">
    <property type="entry name" value="GAMMA-BUTYROBETAINE HYDROXYLASE-RELATED"/>
    <property type="match status" value="1"/>
</dbReference>
<proteinExistence type="predicted"/>
<evidence type="ECO:0008006" key="6">
    <source>
        <dbReference type="Google" id="ProtNLM"/>
    </source>
</evidence>
<evidence type="ECO:0000313" key="5">
    <source>
        <dbReference type="Proteomes" id="UP000759131"/>
    </source>
</evidence>
<dbReference type="OrthoDB" id="406634at2759"/>
<feature type="domain" description="TauD/TfdA-like" evidence="2">
    <location>
        <begin position="226"/>
        <end position="403"/>
    </location>
</feature>
<evidence type="ECO:0000259" key="3">
    <source>
        <dbReference type="Pfam" id="PF06155"/>
    </source>
</evidence>
<name>A0A7R9PVQ5_9ACAR</name>
<dbReference type="EMBL" id="OC855266">
    <property type="protein sequence ID" value="CAD7621623.1"/>
    <property type="molecule type" value="Genomic_DNA"/>
</dbReference>
<dbReference type="GO" id="GO:0045329">
    <property type="term" value="P:carnitine biosynthetic process"/>
    <property type="evidence" value="ECO:0007669"/>
    <property type="project" value="TreeGrafter"/>
</dbReference>
<keyword evidence="5" id="KW-1185">Reference proteome</keyword>
<organism evidence="4">
    <name type="scientific">Medioppia subpectinata</name>
    <dbReference type="NCBI Taxonomy" id="1979941"/>
    <lineage>
        <taxon>Eukaryota</taxon>
        <taxon>Metazoa</taxon>
        <taxon>Ecdysozoa</taxon>
        <taxon>Arthropoda</taxon>
        <taxon>Chelicerata</taxon>
        <taxon>Arachnida</taxon>
        <taxon>Acari</taxon>
        <taxon>Acariformes</taxon>
        <taxon>Sarcoptiformes</taxon>
        <taxon>Oribatida</taxon>
        <taxon>Brachypylina</taxon>
        <taxon>Oppioidea</taxon>
        <taxon>Oppiidae</taxon>
        <taxon>Medioppia</taxon>
    </lineage>
</organism>
<dbReference type="Pfam" id="PF06155">
    <property type="entry name" value="GBBH-like_N"/>
    <property type="match status" value="1"/>
</dbReference>
<evidence type="ECO:0000256" key="1">
    <source>
        <dbReference type="ARBA" id="ARBA00023002"/>
    </source>
</evidence>
<dbReference type="PANTHER" id="PTHR10696:SF55">
    <property type="entry name" value="DIOXYGENASE, PUTATIVE-RELATED"/>
    <property type="match status" value="1"/>
</dbReference>
<gene>
    <name evidence="4" type="ORF">OSB1V03_LOCUS2094</name>
</gene>
<dbReference type="GO" id="GO:0005739">
    <property type="term" value="C:mitochondrion"/>
    <property type="evidence" value="ECO:0007669"/>
    <property type="project" value="TreeGrafter"/>
</dbReference>
<sequence>MIVQICYELVLNRMKSHYISGVIDMRAENPLTLKGGDQRRVYTCEKGKKISAPKVMHRIALKCGRFYRSIPRCVNISLNNYNKSIPRLQYVTNSESIDSKTVLDNADDKPIDRTIPPRNGYQSTADAINSIDTIKFFANENIIQIRFRSGQNVNLNTTWLRDSCACSQCVHPITKTRLINSADISGHLIADRITCFDRYIEIQWRDESNKEHTSRYANNWLKLFVHDSKSHIAYSGQPLEAHTDLPYRERSPGVQLLHCLESAAVGGASTVVDAVKCAEVLRETSCELFQLLTKYPVLFAFCHKENDIWFREKWPIIGLNTDDSIKEIHYSRIAMRPPLLPLHILDKFYEAYRKLTQLLRDDKYVFRYFLRAGDLIIINNRRILHGRDGFDHFTQNRHLMGCYLDLDEVEALYEKLNYL</sequence>
<dbReference type="AlphaFoldDB" id="A0A7R9PVQ5"/>
<dbReference type="Pfam" id="PF02668">
    <property type="entry name" value="TauD"/>
    <property type="match status" value="1"/>
</dbReference>
<dbReference type="GO" id="GO:0016491">
    <property type="term" value="F:oxidoreductase activity"/>
    <property type="evidence" value="ECO:0007669"/>
    <property type="project" value="UniProtKB-KW"/>
</dbReference>
<dbReference type="Gene3D" id="3.60.130.10">
    <property type="entry name" value="Clavaminate synthase-like"/>
    <property type="match status" value="1"/>
</dbReference>
<evidence type="ECO:0000313" key="4">
    <source>
        <dbReference type="EMBL" id="CAD7621623.1"/>
    </source>
</evidence>
<dbReference type="InterPro" id="IPR042098">
    <property type="entry name" value="TauD-like_sf"/>
</dbReference>
<reference evidence="4" key="1">
    <citation type="submission" date="2020-11" db="EMBL/GenBank/DDBJ databases">
        <authorList>
            <person name="Tran Van P."/>
        </authorList>
    </citation>
    <scope>NUCLEOTIDE SEQUENCE</scope>
</reference>
<dbReference type="SUPFAM" id="SSF51197">
    <property type="entry name" value="Clavaminate synthase-like"/>
    <property type="match status" value="1"/>
</dbReference>
<dbReference type="Proteomes" id="UP000759131">
    <property type="component" value="Unassembled WGS sequence"/>
</dbReference>
<dbReference type="InterPro" id="IPR050411">
    <property type="entry name" value="AlphaKG_dependent_hydroxylases"/>
</dbReference>
<evidence type="ECO:0000259" key="2">
    <source>
        <dbReference type="Pfam" id="PF02668"/>
    </source>
</evidence>
<dbReference type="InterPro" id="IPR010376">
    <property type="entry name" value="GBBH-like_N"/>
</dbReference>
<protein>
    <recommendedName>
        <fullName evidence="6">Gamma-butyrobetaine dioxygenase</fullName>
    </recommendedName>
</protein>
<keyword evidence="1" id="KW-0560">Oxidoreductase</keyword>
<feature type="domain" description="Gamma-butyrobetaine hydroxylase-like N-terminal" evidence="3">
    <location>
        <begin position="139"/>
        <end position="221"/>
    </location>
</feature>
<accession>A0A7R9PVQ5</accession>
<dbReference type="InterPro" id="IPR003819">
    <property type="entry name" value="TauD/TfdA-like"/>
</dbReference>
<dbReference type="EMBL" id="CAJPIZ010000691">
    <property type="protein sequence ID" value="CAG2102053.1"/>
    <property type="molecule type" value="Genomic_DNA"/>
</dbReference>